<evidence type="ECO:0000313" key="4">
    <source>
        <dbReference type="EMBL" id="QHD68620.1"/>
    </source>
</evidence>
<dbReference type="AlphaFoldDB" id="A0A084EHN6"/>
<dbReference type="KEGG" id="sya:A6768_18215"/>
<dbReference type="RefSeq" id="WP_004208592.1">
    <property type="nucleotide sequence ID" value="NZ_CAIGKD010000002.1"/>
</dbReference>
<reference evidence="3 5" key="1">
    <citation type="submission" date="2014-03" db="EMBL/GenBank/DDBJ databases">
        <title>Genome sequence of Sphingobium yanoikuyae B1.</title>
        <authorList>
            <person name="Gan H.M."/>
            <person name="Gan H.Y."/>
            <person name="Savka M.A."/>
        </authorList>
    </citation>
    <scope>NUCLEOTIDE SEQUENCE [LARGE SCALE GENOMIC DNA]</scope>
    <source>
        <strain evidence="3 5">B1</strain>
    </source>
</reference>
<dbReference type="Proteomes" id="UP000280708">
    <property type="component" value="Chromosome"/>
</dbReference>
<dbReference type="EMBL" id="CP033230">
    <property type="protein sequence ID" value="AYO78629.1"/>
    <property type="molecule type" value="Genomic_DNA"/>
</dbReference>
<protein>
    <submittedName>
        <fullName evidence="3">Uncharacterized protein</fullName>
    </submittedName>
</protein>
<dbReference type="STRING" id="13690.AX777_19065"/>
<dbReference type="EMBL" id="JGVR01000022">
    <property type="protein sequence ID" value="KEZ17478.1"/>
    <property type="molecule type" value="Genomic_DNA"/>
</dbReference>
<dbReference type="EMBL" id="CP047218">
    <property type="protein sequence ID" value="QHD68620.1"/>
    <property type="molecule type" value="Genomic_DNA"/>
</dbReference>
<organism evidence="3 5">
    <name type="scientific">Sphingobium yanoikuyae</name>
    <name type="common">Sphingomonas yanoikuyae</name>
    <dbReference type="NCBI Taxonomy" id="13690"/>
    <lineage>
        <taxon>Bacteria</taxon>
        <taxon>Pseudomonadati</taxon>
        <taxon>Pseudomonadota</taxon>
        <taxon>Alphaproteobacteria</taxon>
        <taxon>Sphingomonadales</taxon>
        <taxon>Sphingomonadaceae</taxon>
        <taxon>Sphingobium</taxon>
    </lineage>
</organism>
<evidence type="ECO:0000313" key="6">
    <source>
        <dbReference type="Proteomes" id="UP000219422"/>
    </source>
</evidence>
<reference evidence="1 6" key="2">
    <citation type="submission" date="2017-10" db="EMBL/GenBank/DDBJ databases">
        <title>Sphingobium yanoikuyae S72.</title>
        <authorList>
            <person name="Sanchez E."/>
            <person name="Bustos P."/>
            <person name="Mendoza P."/>
            <person name="Guo X."/>
            <person name="Mendoza A."/>
        </authorList>
    </citation>
    <scope>NUCLEOTIDE SEQUENCE [LARGE SCALE GENOMIC DNA]</scope>
    <source>
        <strain evidence="1 6">S72</strain>
    </source>
</reference>
<evidence type="ECO:0000313" key="2">
    <source>
        <dbReference type="EMBL" id="AYO78629.1"/>
    </source>
</evidence>
<name>A0A084EHN6_SPHYA</name>
<proteinExistence type="predicted"/>
<dbReference type="Proteomes" id="UP000219422">
    <property type="component" value="Chromosome"/>
</dbReference>
<evidence type="ECO:0000313" key="5">
    <source>
        <dbReference type="Proteomes" id="UP000028534"/>
    </source>
</evidence>
<dbReference type="Proteomes" id="UP000464086">
    <property type="component" value="Chromosome"/>
</dbReference>
<reference evidence="2 7" key="3">
    <citation type="submission" date="2018-10" db="EMBL/GenBank/DDBJ databases">
        <title>Characterization and genome analysis of a novel bacterium Sphingobium yanoikuyae SJTF8 capable of degrading PAHs.</title>
        <authorList>
            <person name="Yin C."/>
            <person name="Xiong W."/>
            <person name="Liang R."/>
        </authorList>
    </citation>
    <scope>NUCLEOTIDE SEQUENCE [LARGE SCALE GENOMIC DNA]</scope>
    <source>
        <strain evidence="2 7">SJTF8</strain>
    </source>
</reference>
<dbReference type="EMBL" id="CP023741">
    <property type="protein sequence ID" value="ATI81743.1"/>
    <property type="molecule type" value="Genomic_DNA"/>
</dbReference>
<dbReference type="PATRIC" id="fig|13690.10.peg.3563"/>
<evidence type="ECO:0000313" key="1">
    <source>
        <dbReference type="EMBL" id="ATI81743.1"/>
    </source>
</evidence>
<evidence type="ECO:0000313" key="8">
    <source>
        <dbReference type="Proteomes" id="UP000464086"/>
    </source>
</evidence>
<gene>
    <name evidence="1" type="ORF">A6768_18215</name>
    <name evidence="3" type="ORF">CP98_03480</name>
    <name evidence="2" type="ORF">EBF16_18050</name>
    <name evidence="4" type="ORF">GS397_17205</name>
</gene>
<accession>A0A084EHN6</accession>
<dbReference type="GeneID" id="57778785"/>
<reference evidence="4 8" key="4">
    <citation type="submission" date="2019-12" db="EMBL/GenBank/DDBJ databases">
        <title>Functional and genomic insights into the Sphingobium yanoikuyae YC-JY1, a bacterium efficiently degrading bisphenol A.</title>
        <authorList>
            <person name="Jia Y."/>
            <person name="Li X."/>
            <person name="Wang J."/>
            <person name="Eltoukhy A."/>
            <person name="Lamraoui I."/>
            <person name="Yan Y."/>
        </authorList>
    </citation>
    <scope>NUCLEOTIDE SEQUENCE [LARGE SCALE GENOMIC DNA]</scope>
    <source>
        <strain evidence="4 8">YC-JY1</strain>
    </source>
</reference>
<dbReference type="Proteomes" id="UP000028534">
    <property type="component" value="Unassembled WGS sequence"/>
</dbReference>
<evidence type="ECO:0000313" key="3">
    <source>
        <dbReference type="EMBL" id="KEZ17478.1"/>
    </source>
</evidence>
<evidence type="ECO:0000313" key="7">
    <source>
        <dbReference type="Proteomes" id="UP000280708"/>
    </source>
</evidence>
<sequence length="121" mass="13399">MQHSVFNRADTANDNVGEPFDAQERQVLWLADSDPASSVPSVRAPLGRLRSFLRGPEPTYTLANPRLETLRQSAIILRTGRSLTGEELDAFDAAGFSREQLDLLRVLYMTGDARRAVVRAA</sequence>